<dbReference type="Gene3D" id="2.30.110.10">
    <property type="entry name" value="Electron Transport, Fmn-binding Protein, Chain A"/>
    <property type="match status" value="1"/>
</dbReference>
<protein>
    <recommendedName>
        <fullName evidence="1">General stress protein FMN-binding split barrel domain-containing protein</fullName>
    </recommendedName>
</protein>
<dbReference type="InterPro" id="IPR012349">
    <property type="entry name" value="Split_barrel_FMN-bd"/>
</dbReference>
<comment type="caution">
    <text evidence="2">The sequence shown here is derived from an EMBL/GenBank/DDBJ whole genome shotgun (WGS) entry which is preliminary data.</text>
</comment>
<dbReference type="Pfam" id="PF16242">
    <property type="entry name" value="Pyrid_ox_like"/>
    <property type="match status" value="1"/>
</dbReference>
<dbReference type="EMBL" id="BAAAFD010000002">
    <property type="protein sequence ID" value="GAA0854184.1"/>
    <property type="molecule type" value="Genomic_DNA"/>
</dbReference>
<gene>
    <name evidence="2" type="ORF">GCM10009114_09060</name>
</gene>
<evidence type="ECO:0000313" key="3">
    <source>
        <dbReference type="Proteomes" id="UP001500359"/>
    </source>
</evidence>
<name>A0ABP3WNV4_9ALTE</name>
<accession>A0ABP3WNV4</accession>
<dbReference type="PANTHER" id="PTHR34818:SF1">
    <property type="entry name" value="PROTEIN BLI-3"/>
    <property type="match status" value="1"/>
</dbReference>
<evidence type="ECO:0000313" key="2">
    <source>
        <dbReference type="EMBL" id="GAA0854184.1"/>
    </source>
</evidence>
<dbReference type="SUPFAM" id="SSF50475">
    <property type="entry name" value="FMN-binding split barrel"/>
    <property type="match status" value="1"/>
</dbReference>
<reference evidence="3" key="1">
    <citation type="journal article" date="2019" name="Int. J. Syst. Evol. Microbiol.">
        <title>The Global Catalogue of Microorganisms (GCM) 10K type strain sequencing project: providing services to taxonomists for standard genome sequencing and annotation.</title>
        <authorList>
            <consortium name="The Broad Institute Genomics Platform"/>
            <consortium name="The Broad Institute Genome Sequencing Center for Infectious Disease"/>
            <person name="Wu L."/>
            <person name="Ma J."/>
        </authorList>
    </citation>
    <scope>NUCLEOTIDE SEQUENCE [LARGE SCALE GENOMIC DNA]</scope>
    <source>
        <strain evidence="3">JCM 15896</strain>
    </source>
</reference>
<evidence type="ECO:0000259" key="1">
    <source>
        <dbReference type="Pfam" id="PF16242"/>
    </source>
</evidence>
<keyword evidence="3" id="KW-1185">Reference proteome</keyword>
<dbReference type="RefSeq" id="WP_343856968.1">
    <property type="nucleotide sequence ID" value="NZ_BAAAFD010000002.1"/>
</dbReference>
<feature type="domain" description="General stress protein FMN-binding split barrel" evidence="1">
    <location>
        <begin position="9"/>
        <end position="138"/>
    </location>
</feature>
<dbReference type="InterPro" id="IPR052917">
    <property type="entry name" value="Stress-Dev_Protein"/>
</dbReference>
<dbReference type="InterPro" id="IPR038725">
    <property type="entry name" value="YdaG_split_barrel_FMN-bd"/>
</dbReference>
<sequence length="157" mass="17909">MADNIILDMWKSLADSPFVMVNLQSGQQHGEPMHAQLDQDADDCFWFYTTKSNRLAPGGKAMVQFSSKDHKLFACLRGTLSEVKDTDTIDKYWSNKVEAWYQDGRDDEQLLMLRFDLEDAEIWSVDPEISGLIKLATGATIKRTEMGDHKLVSFNKN</sequence>
<proteinExistence type="predicted"/>
<dbReference type="PANTHER" id="PTHR34818">
    <property type="entry name" value="PROTEIN BLI-3"/>
    <property type="match status" value="1"/>
</dbReference>
<organism evidence="2 3">
    <name type="scientific">Aliiglaciecola litoralis</name>
    <dbReference type="NCBI Taxonomy" id="582857"/>
    <lineage>
        <taxon>Bacteria</taxon>
        <taxon>Pseudomonadati</taxon>
        <taxon>Pseudomonadota</taxon>
        <taxon>Gammaproteobacteria</taxon>
        <taxon>Alteromonadales</taxon>
        <taxon>Alteromonadaceae</taxon>
        <taxon>Aliiglaciecola</taxon>
    </lineage>
</organism>
<dbReference type="Proteomes" id="UP001500359">
    <property type="component" value="Unassembled WGS sequence"/>
</dbReference>